<reference evidence="3" key="1">
    <citation type="submission" date="2022-11" db="UniProtKB">
        <authorList>
            <consortium name="WormBaseParasite"/>
        </authorList>
    </citation>
    <scope>IDENTIFICATION</scope>
</reference>
<feature type="region of interest" description="Disordered" evidence="1">
    <location>
        <begin position="175"/>
        <end position="195"/>
    </location>
</feature>
<feature type="region of interest" description="Disordered" evidence="1">
    <location>
        <begin position="265"/>
        <end position="319"/>
    </location>
</feature>
<organism evidence="2 3">
    <name type="scientific">Meloidogyne floridensis</name>
    <dbReference type="NCBI Taxonomy" id="298350"/>
    <lineage>
        <taxon>Eukaryota</taxon>
        <taxon>Metazoa</taxon>
        <taxon>Ecdysozoa</taxon>
        <taxon>Nematoda</taxon>
        <taxon>Chromadorea</taxon>
        <taxon>Rhabditida</taxon>
        <taxon>Tylenchina</taxon>
        <taxon>Tylenchomorpha</taxon>
        <taxon>Tylenchoidea</taxon>
        <taxon>Meloidogynidae</taxon>
        <taxon>Meloidogyninae</taxon>
        <taxon>Meloidogyne</taxon>
    </lineage>
</organism>
<dbReference type="Proteomes" id="UP000887560">
    <property type="component" value="Unplaced"/>
</dbReference>
<evidence type="ECO:0000313" key="2">
    <source>
        <dbReference type="Proteomes" id="UP000887560"/>
    </source>
</evidence>
<name>A0A915NPD0_9BILA</name>
<keyword evidence="2" id="KW-1185">Reference proteome</keyword>
<accession>A0A915NPD0</accession>
<dbReference type="AlphaFoldDB" id="A0A915NPD0"/>
<feature type="compositionally biased region" description="Low complexity" evidence="1">
    <location>
        <begin position="178"/>
        <end position="195"/>
    </location>
</feature>
<proteinExistence type="predicted"/>
<evidence type="ECO:0000256" key="1">
    <source>
        <dbReference type="SAM" id="MobiDB-lite"/>
    </source>
</evidence>
<feature type="compositionally biased region" description="Polar residues" evidence="1">
    <location>
        <begin position="305"/>
        <end position="319"/>
    </location>
</feature>
<sequence length="319" mass="35578">MKLEQQTQILTPTKLKKQKTIPPELLVDIFKTINTYPYELSRGLWILYAKKLMTSSSIVYLSAGNAFRQCKKSLKNKLIYLKMSGGHIDKFSLYIEDANEILLNGQSEDKNDKEFWAKLFLRLLTEKTDSDSDNKSAKGFLESALAARTEEVSDWKLKYSLLEYRYKNLTDGAKGMDTSSVTSGSPVKSPSVSPKKLGATTMPKGVCCVCTGVLDLFCPACKAFARKEPPKKPCAKTETCTGAAVLNCAACRYEKIKEFGYQFPKKSTKKRGNEDKTETTAKNPRLEGQPSPHNSDEDNEDMHVQTDNSAKPTCSTGEQ</sequence>
<dbReference type="WBParaSite" id="scf7180000420672.g5607">
    <property type="protein sequence ID" value="scf7180000420672.g5607"/>
    <property type="gene ID" value="scf7180000420672.g5607"/>
</dbReference>
<evidence type="ECO:0000313" key="3">
    <source>
        <dbReference type="WBParaSite" id="scf7180000420672.g5607"/>
    </source>
</evidence>
<protein>
    <submittedName>
        <fullName evidence="3">Uncharacterized protein</fullName>
    </submittedName>
</protein>